<dbReference type="PaxDb" id="55529-EKX35473"/>
<dbReference type="GeneID" id="17292191"/>
<evidence type="ECO:0000313" key="3">
    <source>
        <dbReference type="Proteomes" id="UP000011087"/>
    </source>
</evidence>
<dbReference type="Gene3D" id="2.160.20.80">
    <property type="entry name" value="E3 ubiquitin-protein ligase SopA"/>
    <property type="match status" value="1"/>
</dbReference>
<dbReference type="HOGENOM" id="CLU_066336_4_0_1"/>
<dbReference type="PANTHER" id="PTHR47200">
    <property type="entry name" value="THYLAKOID LUMENAL 15 KDA PROTEIN 1, CHLOROPLASTIC"/>
    <property type="match status" value="1"/>
</dbReference>
<evidence type="ECO:0008006" key="4">
    <source>
        <dbReference type="Google" id="ProtNLM"/>
    </source>
</evidence>
<dbReference type="RefSeq" id="XP_005822453.1">
    <property type="nucleotide sequence ID" value="XM_005822396.1"/>
</dbReference>
<feature type="non-terminal residue" evidence="1">
    <location>
        <position position="1"/>
    </location>
</feature>
<dbReference type="Proteomes" id="UP000011087">
    <property type="component" value="Unassembled WGS sequence"/>
</dbReference>
<organism evidence="1">
    <name type="scientific">Guillardia theta (strain CCMP2712)</name>
    <name type="common">Cryptophyte</name>
    <dbReference type="NCBI Taxonomy" id="905079"/>
    <lineage>
        <taxon>Eukaryota</taxon>
        <taxon>Cryptophyceae</taxon>
        <taxon>Pyrenomonadales</taxon>
        <taxon>Geminigeraceae</taxon>
        <taxon>Guillardia</taxon>
    </lineage>
</organism>
<dbReference type="InterPro" id="IPR001646">
    <property type="entry name" value="5peptide_repeat"/>
</dbReference>
<dbReference type="Pfam" id="PF00805">
    <property type="entry name" value="Pentapeptide"/>
    <property type="match status" value="1"/>
</dbReference>
<dbReference type="EnsemblProtists" id="EKX35473">
    <property type="protein sequence ID" value="EKX35473"/>
    <property type="gene ID" value="GUITHDRAFT_97823"/>
</dbReference>
<dbReference type="OrthoDB" id="9989223at2759"/>
<dbReference type="KEGG" id="gtt:GUITHDRAFT_97823"/>
<evidence type="ECO:0000313" key="1">
    <source>
        <dbReference type="EMBL" id="EKX35473.1"/>
    </source>
</evidence>
<sequence length="230" mass="24142">MAGCTSGFVSPCRAAVGGSMSLERLRLKAVDGMRPATLSPISLSMHETDRLRTAAAWRPSAVEVRAHERRVAAGLLGILLVVPLLLSPSHVNAVSGGVADFVDVQGQDLSGKDFSKKDFSGCAAKEAKFVGTKLRGTRFFKADLTGADFTGADLSTASLEDAKLDGVVLKNAILSNSYTNLGLDKVKDISGADFTDALVRPDILAKLCKRSDATGTNPVTKADTRESLGC</sequence>
<dbReference type="AlphaFoldDB" id="L1IGW1"/>
<keyword evidence="3" id="KW-1185">Reference proteome</keyword>
<dbReference type="EMBL" id="JH993090">
    <property type="protein sequence ID" value="EKX35473.1"/>
    <property type="molecule type" value="Genomic_DNA"/>
</dbReference>
<gene>
    <name evidence="1" type="ORF">GUITHDRAFT_97823</name>
</gene>
<evidence type="ECO:0000313" key="2">
    <source>
        <dbReference type="EnsemblProtists" id="EKX35473"/>
    </source>
</evidence>
<dbReference type="eggNOG" id="ENOG502S4CZ">
    <property type="taxonomic scope" value="Eukaryota"/>
</dbReference>
<dbReference type="PANTHER" id="PTHR47200:SF2">
    <property type="entry name" value="THYLAKOID LUMENAL 15 KDA PROTEIN 1, CHLOROPLASTIC"/>
    <property type="match status" value="1"/>
</dbReference>
<name>L1IGW1_GUITC</name>
<reference evidence="3" key="2">
    <citation type="submission" date="2012-11" db="EMBL/GenBank/DDBJ databases">
        <authorList>
            <person name="Kuo A."/>
            <person name="Curtis B.A."/>
            <person name="Tanifuji G."/>
            <person name="Burki F."/>
            <person name="Gruber A."/>
            <person name="Irimia M."/>
            <person name="Maruyama S."/>
            <person name="Arias M.C."/>
            <person name="Ball S.G."/>
            <person name="Gile G.H."/>
            <person name="Hirakawa Y."/>
            <person name="Hopkins J.F."/>
            <person name="Rensing S.A."/>
            <person name="Schmutz J."/>
            <person name="Symeonidi A."/>
            <person name="Elias M."/>
            <person name="Eveleigh R.J."/>
            <person name="Herman E.K."/>
            <person name="Klute M.J."/>
            <person name="Nakayama T."/>
            <person name="Obornik M."/>
            <person name="Reyes-Prieto A."/>
            <person name="Armbrust E.V."/>
            <person name="Aves S.J."/>
            <person name="Beiko R.G."/>
            <person name="Coutinho P."/>
            <person name="Dacks J.B."/>
            <person name="Durnford D.G."/>
            <person name="Fast N.M."/>
            <person name="Green B.R."/>
            <person name="Grisdale C."/>
            <person name="Hempe F."/>
            <person name="Henrissat B."/>
            <person name="Hoppner M.P."/>
            <person name="Ishida K.-I."/>
            <person name="Kim E."/>
            <person name="Koreny L."/>
            <person name="Kroth P.G."/>
            <person name="Liu Y."/>
            <person name="Malik S.-B."/>
            <person name="Maier U.G."/>
            <person name="McRose D."/>
            <person name="Mock T."/>
            <person name="Neilson J.A."/>
            <person name="Onodera N.T."/>
            <person name="Poole A.M."/>
            <person name="Pritham E.J."/>
            <person name="Richards T.A."/>
            <person name="Rocap G."/>
            <person name="Roy S.W."/>
            <person name="Sarai C."/>
            <person name="Schaack S."/>
            <person name="Shirato S."/>
            <person name="Slamovits C.H."/>
            <person name="Spencer D.F."/>
            <person name="Suzuki S."/>
            <person name="Worden A.Z."/>
            <person name="Zauner S."/>
            <person name="Barry K."/>
            <person name="Bell C."/>
            <person name="Bharti A.K."/>
            <person name="Crow J.A."/>
            <person name="Grimwood J."/>
            <person name="Kramer R."/>
            <person name="Lindquist E."/>
            <person name="Lucas S."/>
            <person name="Salamov A."/>
            <person name="McFadden G.I."/>
            <person name="Lane C.E."/>
            <person name="Keeling P.J."/>
            <person name="Gray M.W."/>
            <person name="Grigoriev I.V."/>
            <person name="Archibald J.M."/>
        </authorList>
    </citation>
    <scope>NUCLEOTIDE SEQUENCE</scope>
    <source>
        <strain evidence="3">CCMP2712</strain>
    </source>
</reference>
<dbReference type="OMA" id="FQERVDY"/>
<accession>L1IGW1</accession>
<dbReference type="SUPFAM" id="SSF141571">
    <property type="entry name" value="Pentapeptide repeat-like"/>
    <property type="match status" value="1"/>
</dbReference>
<proteinExistence type="predicted"/>
<dbReference type="InterPro" id="IPR044213">
    <property type="entry name" value="At2g44920-like"/>
</dbReference>
<reference evidence="1 3" key="1">
    <citation type="journal article" date="2012" name="Nature">
        <title>Algal genomes reveal evolutionary mosaicism and the fate of nucleomorphs.</title>
        <authorList>
            <consortium name="DOE Joint Genome Institute"/>
            <person name="Curtis B.A."/>
            <person name="Tanifuji G."/>
            <person name="Burki F."/>
            <person name="Gruber A."/>
            <person name="Irimia M."/>
            <person name="Maruyama S."/>
            <person name="Arias M.C."/>
            <person name="Ball S.G."/>
            <person name="Gile G.H."/>
            <person name="Hirakawa Y."/>
            <person name="Hopkins J.F."/>
            <person name="Kuo A."/>
            <person name="Rensing S.A."/>
            <person name="Schmutz J."/>
            <person name="Symeonidi A."/>
            <person name="Elias M."/>
            <person name="Eveleigh R.J."/>
            <person name="Herman E.K."/>
            <person name="Klute M.J."/>
            <person name="Nakayama T."/>
            <person name="Obornik M."/>
            <person name="Reyes-Prieto A."/>
            <person name="Armbrust E.V."/>
            <person name="Aves S.J."/>
            <person name="Beiko R.G."/>
            <person name="Coutinho P."/>
            <person name="Dacks J.B."/>
            <person name="Durnford D.G."/>
            <person name="Fast N.M."/>
            <person name="Green B.R."/>
            <person name="Grisdale C.J."/>
            <person name="Hempel F."/>
            <person name="Henrissat B."/>
            <person name="Hoppner M.P."/>
            <person name="Ishida K."/>
            <person name="Kim E."/>
            <person name="Koreny L."/>
            <person name="Kroth P.G."/>
            <person name="Liu Y."/>
            <person name="Malik S.B."/>
            <person name="Maier U.G."/>
            <person name="McRose D."/>
            <person name="Mock T."/>
            <person name="Neilson J.A."/>
            <person name="Onodera N.T."/>
            <person name="Poole A.M."/>
            <person name="Pritham E.J."/>
            <person name="Richards T.A."/>
            <person name="Rocap G."/>
            <person name="Roy S.W."/>
            <person name="Sarai C."/>
            <person name="Schaack S."/>
            <person name="Shirato S."/>
            <person name="Slamovits C.H."/>
            <person name="Spencer D.F."/>
            <person name="Suzuki S."/>
            <person name="Worden A.Z."/>
            <person name="Zauner S."/>
            <person name="Barry K."/>
            <person name="Bell C."/>
            <person name="Bharti A.K."/>
            <person name="Crow J.A."/>
            <person name="Grimwood J."/>
            <person name="Kramer R."/>
            <person name="Lindquist E."/>
            <person name="Lucas S."/>
            <person name="Salamov A."/>
            <person name="McFadden G.I."/>
            <person name="Lane C.E."/>
            <person name="Keeling P.J."/>
            <person name="Gray M.W."/>
            <person name="Grigoriev I.V."/>
            <person name="Archibald J.M."/>
        </authorList>
    </citation>
    <scope>NUCLEOTIDE SEQUENCE</scope>
    <source>
        <strain evidence="1 3">CCMP2712</strain>
    </source>
</reference>
<reference evidence="2" key="3">
    <citation type="submission" date="2015-06" db="UniProtKB">
        <authorList>
            <consortium name="EnsemblProtists"/>
        </authorList>
    </citation>
    <scope>IDENTIFICATION</scope>
</reference>
<protein>
    <recommendedName>
        <fullName evidence="4">Pentapeptide repeat-containing protein</fullName>
    </recommendedName>
</protein>